<evidence type="ECO:0000256" key="2">
    <source>
        <dbReference type="RuleBase" id="RU361183"/>
    </source>
</evidence>
<dbReference type="InterPro" id="IPR024079">
    <property type="entry name" value="MetalloPept_cat_dom_sf"/>
</dbReference>
<dbReference type="SUPFAM" id="SSF55486">
    <property type="entry name" value="Metalloproteases ('zincins'), catalytic domain"/>
    <property type="match status" value="2"/>
</dbReference>
<keyword evidence="2" id="KW-0479">Metal-binding</keyword>
<name>A0ABQ7QNV5_PLUXY</name>
<proteinExistence type="predicted"/>
<sequence length="731" mass="83838">MWLWIFVITSSVFKTFALLIEKDMTLESYIFWPKATIPFYINRDHFDDSQAQTIMEGLESFQHQSCLKFKPVLAPPEGRDHVLVIQNPEGLRQCVVGGKGHLKDGPHFLNLPYGCLESPYLEMMIMKSLGFSFEHNRKLRDLYIQVHLENVEPGMEELFTKDVSLPPELRELPYDVNSVMHFDLREFSKNGHRTITIKDPDTTQERDGLSNIDLKKINKVYREECDARDRTEKIEICQRYPGVARRKRELTDKPFDILDHMSIKTLAPKPEQKPQPVKPKIEAIKNVEQLRMDQDIMDIKELAYKVVTMVLTGIRRKQCDDDTTDMSDPSRDVLGIEEAIVNHANFMIDLAQQSGQAFCDSVNTVDAFVNFVRSHPQFGNIRRKRQTNDGIQKPGSKYTAKVNNDRVLSNDSVTSAPIDNVKTINLKASTITKDILHQATEDTATSNVSEKVSVPTKIGDFISGLQSNGTAGEGNIKKILRDGDDEDSNTEDEGIDHHGKVRAVPKLTKENEDFYSQRKWPDGVVRYVIKDNPKYNTQDLRKRINEVNAILKTRTCIYFEEITSKAGEERWLDYIVLDSEADDYITGRTGGTQIFGCKELFEGNHHKQLTAMMMMTILGFYFEVCRPDRDQYIRVHTRHIRADKLHHFEKLGPEALISLPYDYASATHPPHKFWRTKKGLATVATFKKNDPNGAKMRRIGENARLLSDIDIAKINALYGTSCFTKREKKKK</sequence>
<feature type="region of interest" description="Disordered" evidence="3">
    <location>
        <begin position="473"/>
        <end position="499"/>
    </location>
</feature>
<keyword evidence="2" id="KW-0732">Signal</keyword>
<dbReference type="InterPro" id="IPR006026">
    <property type="entry name" value="Peptidase_Metallo"/>
</dbReference>
<dbReference type="PANTHER" id="PTHR10127:SF886">
    <property type="entry name" value="ASTACIN-LIKE METALLOENDOPEPTIDASE"/>
    <property type="match status" value="1"/>
</dbReference>
<dbReference type="PROSITE" id="PS51864">
    <property type="entry name" value="ASTACIN"/>
    <property type="match status" value="2"/>
</dbReference>
<keyword evidence="2" id="KW-0482">Metalloprotease</keyword>
<feature type="compositionally biased region" description="Acidic residues" evidence="3">
    <location>
        <begin position="483"/>
        <end position="494"/>
    </location>
</feature>
<accession>A0ABQ7QNV5</accession>
<evidence type="ECO:0000313" key="5">
    <source>
        <dbReference type="EMBL" id="KAG7306724.1"/>
    </source>
</evidence>
<keyword evidence="2" id="KW-0378">Hydrolase</keyword>
<dbReference type="EMBL" id="JAHIBW010000011">
    <property type="protein sequence ID" value="KAG7306724.1"/>
    <property type="molecule type" value="Genomic_DNA"/>
</dbReference>
<feature type="domain" description="Peptidase M12A" evidence="4">
    <location>
        <begin position="22"/>
        <end position="226"/>
    </location>
</feature>
<dbReference type="SMART" id="SM00235">
    <property type="entry name" value="ZnMc"/>
    <property type="match status" value="2"/>
</dbReference>
<dbReference type="Gene3D" id="3.40.390.10">
    <property type="entry name" value="Collagenase (Catalytic Domain)"/>
    <property type="match status" value="2"/>
</dbReference>
<protein>
    <recommendedName>
        <fullName evidence="2">Metalloendopeptidase</fullName>
        <ecNumber evidence="2">3.4.24.-</ecNumber>
    </recommendedName>
</protein>
<keyword evidence="2" id="KW-0645">Protease</keyword>
<dbReference type="PANTHER" id="PTHR10127">
    <property type="entry name" value="DISCOIDIN, CUB, EGF, LAMININ , AND ZINC METALLOPROTEASE DOMAIN CONTAINING"/>
    <property type="match status" value="1"/>
</dbReference>
<evidence type="ECO:0000259" key="4">
    <source>
        <dbReference type="PROSITE" id="PS51864"/>
    </source>
</evidence>
<comment type="caution">
    <text evidence="1">Lacks conserved residue(s) required for the propagation of feature annotation.</text>
</comment>
<comment type="caution">
    <text evidence="5">The sequence shown here is derived from an EMBL/GenBank/DDBJ whole genome shotgun (WGS) entry which is preliminary data.</text>
</comment>
<gene>
    <name evidence="5" type="ORF">JYU34_008152</name>
</gene>
<dbReference type="PRINTS" id="PR00480">
    <property type="entry name" value="ASTACIN"/>
</dbReference>
<feature type="domain" description="Peptidase M12A" evidence="4">
    <location>
        <begin position="502"/>
        <end position="723"/>
    </location>
</feature>
<organism evidence="5 6">
    <name type="scientific">Plutella xylostella</name>
    <name type="common">Diamondback moth</name>
    <name type="synonym">Plutella maculipennis</name>
    <dbReference type="NCBI Taxonomy" id="51655"/>
    <lineage>
        <taxon>Eukaryota</taxon>
        <taxon>Metazoa</taxon>
        <taxon>Ecdysozoa</taxon>
        <taxon>Arthropoda</taxon>
        <taxon>Hexapoda</taxon>
        <taxon>Insecta</taxon>
        <taxon>Pterygota</taxon>
        <taxon>Neoptera</taxon>
        <taxon>Endopterygota</taxon>
        <taxon>Lepidoptera</taxon>
        <taxon>Glossata</taxon>
        <taxon>Ditrysia</taxon>
        <taxon>Yponomeutoidea</taxon>
        <taxon>Plutellidae</taxon>
        <taxon>Plutella</taxon>
    </lineage>
</organism>
<dbReference type="InterPro" id="IPR001506">
    <property type="entry name" value="Peptidase_M12A"/>
</dbReference>
<dbReference type="Pfam" id="PF01400">
    <property type="entry name" value="Astacin"/>
    <property type="match status" value="2"/>
</dbReference>
<evidence type="ECO:0000256" key="3">
    <source>
        <dbReference type="SAM" id="MobiDB-lite"/>
    </source>
</evidence>
<evidence type="ECO:0000313" key="6">
    <source>
        <dbReference type="Proteomes" id="UP000823941"/>
    </source>
</evidence>
<dbReference type="EC" id="3.4.24.-" evidence="2"/>
<feature type="chain" id="PRO_5044984642" description="Metalloendopeptidase" evidence="2">
    <location>
        <begin position="18"/>
        <end position="731"/>
    </location>
</feature>
<feature type="signal peptide" evidence="2">
    <location>
        <begin position="1"/>
        <end position="17"/>
    </location>
</feature>
<keyword evidence="2" id="KW-0862">Zinc</keyword>
<dbReference type="Proteomes" id="UP000823941">
    <property type="component" value="Chromosome 11"/>
</dbReference>
<reference evidence="5 6" key="1">
    <citation type="submission" date="2021-06" db="EMBL/GenBank/DDBJ databases">
        <title>A haploid diamondback moth (Plutella xylostella L.) genome assembly resolves 31 chromosomes and identifies a diamide resistance mutation.</title>
        <authorList>
            <person name="Ward C.M."/>
            <person name="Perry K.D."/>
            <person name="Baker G."/>
            <person name="Powis K."/>
            <person name="Heckel D.G."/>
            <person name="Baxter S.W."/>
        </authorList>
    </citation>
    <scope>NUCLEOTIDE SEQUENCE [LARGE SCALE GENOMIC DNA]</scope>
    <source>
        <strain evidence="5 6">LV</strain>
        <tissue evidence="5">Single pupa</tissue>
    </source>
</reference>
<keyword evidence="6" id="KW-1185">Reference proteome</keyword>
<comment type="cofactor">
    <cofactor evidence="2">
        <name>Zn(2+)</name>
        <dbReference type="ChEBI" id="CHEBI:29105"/>
    </cofactor>
    <text evidence="2">Binds 1 zinc ion per subunit.</text>
</comment>
<evidence type="ECO:0000256" key="1">
    <source>
        <dbReference type="PROSITE-ProRule" id="PRU01211"/>
    </source>
</evidence>